<reference evidence="1 2" key="1">
    <citation type="submission" date="2019-04" db="EMBL/GenBank/DDBJ databases">
        <title>Herbidospora sp. NEAU-GS14.nov., a novel actinomycete isolated from soil.</title>
        <authorList>
            <person name="Han L."/>
        </authorList>
    </citation>
    <scope>NUCLEOTIDE SEQUENCE [LARGE SCALE GENOMIC DNA]</scope>
    <source>
        <strain evidence="1 2">NEAU-GS14</strain>
    </source>
</reference>
<dbReference type="AlphaFoldDB" id="A0A4U3LZR9"/>
<comment type="caution">
    <text evidence="1">The sequence shown here is derived from an EMBL/GenBank/DDBJ whole genome shotgun (WGS) entry which is preliminary data.</text>
</comment>
<name>A0A4U3LZR9_9ACTN</name>
<evidence type="ECO:0000313" key="1">
    <source>
        <dbReference type="EMBL" id="TKK81149.1"/>
    </source>
</evidence>
<dbReference type="EMBL" id="SZQA01000047">
    <property type="protein sequence ID" value="TKK81149.1"/>
    <property type="molecule type" value="Genomic_DNA"/>
</dbReference>
<dbReference type="Proteomes" id="UP000308705">
    <property type="component" value="Unassembled WGS sequence"/>
</dbReference>
<accession>A0A4U3LZR9</accession>
<dbReference type="RefSeq" id="WP_137251140.1">
    <property type="nucleotide sequence ID" value="NZ_SZQA01000047.1"/>
</dbReference>
<dbReference type="OrthoDB" id="3535601at2"/>
<proteinExistence type="predicted"/>
<organism evidence="1 2">
    <name type="scientific">Herbidospora galbida</name>
    <dbReference type="NCBI Taxonomy" id="2575442"/>
    <lineage>
        <taxon>Bacteria</taxon>
        <taxon>Bacillati</taxon>
        <taxon>Actinomycetota</taxon>
        <taxon>Actinomycetes</taxon>
        <taxon>Streptosporangiales</taxon>
        <taxon>Streptosporangiaceae</taxon>
        <taxon>Herbidospora</taxon>
    </lineage>
</organism>
<evidence type="ECO:0000313" key="2">
    <source>
        <dbReference type="Proteomes" id="UP000308705"/>
    </source>
</evidence>
<keyword evidence="2" id="KW-1185">Reference proteome</keyword>
<protein>
    <submittedName>
        <fullName evidence="1">Uncharacterized protein</fullName>
    </submittedName>
</protein>
<sequence length="153" mass="17536">MRANFSDVVTVQYGQFLVLDIDGADGVPPGEPSPYDLSFDDEEWFQPVMNGALVSTGYSDHLTEVRFELWDAAPPPPDEEAWQWSGAFFSSSGRLRLATLMTDEAHDVFDLGRRENWWNLRAIQIRIGNPDEATWESGPPRDIELYRLQFWPQ</sequence>
<gene>
    <name evidence="1" type="ORF">FDA94_33860</name>
</gene>